<evidence type="ECO:0000313" key="2">
    <source>
        <dbReference type="Proteomes" id="UP000218334"/>
    </source>
</evidence>
<evidence type="ECO:0000313" key="1">
    <source>
        <dbReference type="EMBL" id="PBK70199.1"/>
    </source>
</evidence>
<dbReference type="Proteomes" id="UP000218334">
    <property type="component" value="Unassembled WGS sequence"/>
</dbReference>
<dbReference type="AlphaFoldDB" id="A0A2H3BH99"/>
<accession>A0A2H3BH99</accession>
<proteinExistence type="predicted"/>
<dbReference type="EMBL" id="KZ293427">
    <property type="protein sequence ID" value="PBK70199.1"/>
    <property type="molecule type" value="Genomic_DNA"/>
</dbReference>
<keyword evidence="2" id="KW-1185">Reference proteome</keyword>
<protein>
    <submittedName>
        <fullName evidence="1">Uncharacterized protein</fullName>
    </submittedName>
</protein>
<reference evidence="2" key="1">
    <citation type="journal article" date="2017" name="Nat. Ecol. Evol.">
        <title>Genome expansion and lineage-specific genetic innovations in the forest pathogenic fungi Armillaria.</title>
        <authorList>
            <person name="Sipos G."/>
            <person name="Prasanna A.N."/>
            <person name="Walter M.C."/>
            <person name="O'Connor E."/>
            <person name="Balint B."/>
            <person name="Krizsan K."/>
            <person name="Kiss B."/>
            <person name="Hess J."/>
            <person name="Varga T."/>
            <person name="Slot J."/>
            <person name="Riley R."/>
            <person name="Boka B."/>
            <person name="Rigling D."/>
            <person name="Barry K."/>
            <person name="Lee J."/>
            <person name="Mihaltcheva S."/>
            <person name="LaButti K."/>
            <person name="Lipzen A."/>
            <person name="Waldron R."/>
            <person name="Moloney N.M."/>
            <person name="Sperisen C."/>
            <person name="Kredics L."/>
            <person name="Vagvoelgyi C."/>
            <person name="Patrignani A."/>
            <person name="Fitzpatrick D."/>
            <person name="Nagy I."/>
            <person name="Doyle S."/>
            <person name="Anderson J.B."/>
            <person name="Grigoriev I.V."/>
            <person name="Gueldener U."/>
            <person name="Muensterkoetter M."/>
            <person name="Nagy L.G."/>
        </authorList>
    </citation>
    <scope>NUCLEOTIDE SEQUENCE [LARGE SCALE GENOMIC DNA]</scope>
    <source>
        <strain evidence="2">28-4</strain>
    </source>
</reference>
<gene>
    <name evidence="1" type="ORF">ARMSODRAFT_129832</name>
</gene>
<organism evidence="1 2">
    <name type="scientific">Armillaria solidipes</name>
    <dbReference type="NCBI Taxonomy" id="1076256"/>
    <lineage>
        <taxon>Eukaryota</taxon>
        <taxon>Fungi</taxon>
        <taxon>Dikarya</taxon>
        <taxon>Basidiomycota</taxon>
        <taxon>Agaricomycotina</taxon>
        <taxon>Agaricomycetes</taxon>
        <taxon>Agaricomycetidae</taxon>
        <taxon>Agaricales</taxon>
        <taxon>Marasmiineae</taxon>
        <taxon>Physalacriaceae</taxon>
        <taxon>Armillaria</taxon>
    </lineage>
</organism>
<name>A0A2H3BH99_9AGAR</name>
<sequence length="185" mass="20938">MCGSCAYAYLHIVGIEIRPYWRLRIYSLNVHQIIFTAAVFLTRLPCASMNPVHMRASSSTSLNVRSASASASLLGCFEYDERRYDIGMTAFSAGVESLALASRLRFVDPHRLAAPHDLRYLLRTRFEEMELSVFLCLPCVCRNRWFQFLRQSRRRVVWSGEGDGGKCSCEALINDQEAGALMEIG</sequence>